<sequence length="103" mass="12167">MKVVDKRWKKKMVGLHKHNMLPCLGNENNQIWWSFCFSFFTFSLLHKLENKVQSNLFIGDIDIRDTSVPTVKYELMGKCIHATMLIIDLSYKDQELLFRACLL</sequence>
<name>A0A6G5AG91_RHIMP</name>
<proteinExistence type="predicted"/>
<accession>A0A6G5AG91</accession>
<protein>
    <submittedName>
        <fullName evidence="1">Uncharacterized protein</fullName>
    </submittedName>
</protein>
<dbReference type="EMBL" id="GIKN01007738">
    <property type="protein sequence ID" value="NIE50011.1"/>
    <property type="molecule type" value="Transcribed_RNA"/>
</dbReference>
<organism evidence="1">
    <name type="scientific">Rhipicephalus microplus</name>
    <name type="common">Cattle tick</name>
    <name type="synonym">Boophilus microplus</name>
    <dbReference type="NCBI Taxonomy" id="6941"/>
    <lineage>
        <taxon>Eukaryota</taxon>
        <taxon>Metazoa</taxon>
        <taxon>Ecdysozoa</taxon>
        <taxon>Arthropoda</taxon>
        <taxon>Chelicerata</taxon>
        <taxon>Arachnida</taxon>
        <taxon>Acari</taxon>
        <taxon>Parasitiformes</taxon>
        <taxon>Ixodida</taxon>
        <taxon>Ixodoidea</taxon>
        <taxon>Ixodidae</taxon>
        <taxon>Rhipicephalinae</taxon>
        <taxon>Rhipicephalus</taxon>
        <taxon>Boophilus</taxon>
    </lineage>
</organism>
<evidence type="ECO:0000313" key="1">
    <source>
        <dbReference type="EMBL" id="NIE50011.1"/>
    </source>
</evidence>
<dbReference type="AlphaFoldDB" id="A0A6G5AG91"/>
<reference evidence="1" key="1">
    <citation type="submission" date="2020-03" db="EMBL/GenBank/DDBJ databases">
        <title>A transcriptome and proteome of the tick Rhipicephalus microplus shaped by the genetic composition of its hosts and developmental stage.</title>
        <authorList>
            <person name="Garcia G.R."/>
            <person name="Ribeiro J.M.C."/>
            <person name="Maruyama S.R."/>
            <person name="Gardinasse L.G."/>
            <person name="Nelson K."/>
            <person name="Ferreira B.R."/>
            <person name="Andrade T.G."/>
            <person name="Santos I.K.F.M."/>
        </authorList>
    </citation>
    <scope>NUCLEOTIDE SEQUENCE</scope>
    <source>
        <strain evidence="1">NSGR</strain>
        <tissue evidence="1">Salivary glands</tissue>
    </source>
</reference>